<feature type="transmembrane region" description="Helical" evidence="6">
    <location>
        <begin position="67"/>
        <end position="86"/>
    </location>
</feature>
<feature type="transmembrane region" description="Helical" evidence="6">
    <location>
        <begin position="28"/>
        <end position="47"/>
    </location>
</feature>
<dbReference type="GO" id="GO:0016020">
    <property type="term" value="C:membrane"/>
    <property type="evidence" value="ECO:0007669"/>
    <property type="project" value="UniProtKB-SubCell"/>
</dbReference>
<evidence type="ECO:0000259" key="7">
    <source>
        <dbReference type="Pfam" id="PF01284"/>
    </source>
</evidence>
<evidence type="ECO:0000313" key="9">
    <source>
        <dbReference type="Proteomes" id="UP000002279"/>
    </source>
</evidence>
<evidence type="ECO:0000256" key="6">
    <source>
        <dbReference type="SAM" id="Phobius"/>
    </source>
</evidence>
<dbReference type="InParanoid" id="A0A6I8NI43"/>
<name>A0A6I8NI43_ORNAN</name>
<keyword evidence="5 6" id="KW-0472">Membrane</keyword>
<evidence type="ECO:0000313" key="8">
    <source>
        <dbReference type="Ensembl" id="ENSOANP00000040364.1"/>
    </source>
</evidence>
<dbReference type="InterPro" id="IPR016579">
    <property type="entry name" value="Synaptogyrin"/>
</dbReference>
<gene>
    <name evidence="8" type="primary">SYNGR4</name>
</gene>
<evidence type="ECO:0000256" key="5">
    <source>
        <dbReference type="ARBA" id="ARBA00023136"/>
    </source>
</evidence>
<evidence type="ECO:0000256" key="3">
    <source>
        <dbReference type="ARBA" id="ARBA00022692"/>
    </source>
</evidence>
<comment type="subcellular location">
    <subcellularLocation>
        <location evidence="1">Membrane</location>
        <topology evidence="1">Multi-pass membrane protein</topology>
    </subcellularLocation>
</comment>
<feature type="domain" description="MARVEL" evidence="7">
    <location>
        <begin position="18"/>
        <end position="109"/>
    </location>
</feature>
<dbReference type="Ensembl" id="ENSOANT00000066340.1">
    <property type="protein sequence ID" value="ENSOANP00000040364.1"/>
    <property type="gene ID" value="ENSOANG00000039909.1"/>
</dbReference>
<keyword evidence="9" id="KW-1185">Reference proteome</keyword>
<dbReference type="AlphaFoldDB" id="A0A6I8NI43"/>
<dbReference type="PANTHER" id="PTHR10838">
    <property type="entry name" value="SYNAPTOGYRIN"/>
    <property type="match status" value="1"/>
</dbReference>
<reference evidence="8" key="3">
    <citation type="submission" date="2025-09" db="UniProtKB">
        <authorList>
            <consortium name="Ensembl"/>
        </authorList>
    </citation>
    <scope>IDENTIFICATION</scope>
    <source>
        <strain evidence="8">Glennie</strain>
    </source>
</reference>
<accession>A0A6I8NI43</accession>
<sequence>MHVPESLRDLAGSEAVQFLKKRKTVARIFAGVFSLIIFASLMTDGYMNVSSSPQLHCVLNNNGAACRYAIVAGFLAFLGSLVFLILDTQEPYITGTRLTTVIFLLDFVLSGKPSLPQLYPLCRSPRHALTPKSYPSLPHFPPPLSGLIPSPPPPFSSPLRWNLIVVWCLLTSLCTLNPDISSCHLSLSKTQMTCSPALGFTLPHIFASLSDPQIFLSGPLIHLRVPGFLCPPPSP</sequence>
<proteinExistence type="inferred from homology"/>
<keyword evidence="4 6" id="KW-1133">Transmembrane helix</keyword>
<comment type="similarity">
    <text evidence="2">Belongs to the synaptogyrin family.</text>
</comment>
<evidence type="ECO:0000256" key="1">
    <source>
        <dbReference type="ARBA" id="ARBA00004141"/>
    </source>
</evidence>
<dbReference type="PANTHER" id="PTHR10838:SF22">
    <property type="entry name" value="SYNAPTOGYRIN-4"/>
    <property type="match status" value="1"/>
</dbReference>
<keyword evidence="3 6" id="KW-0812">Transmembrane</keyword>
<dbReference type="GeneTree" id="ENSGT00950000182935"/>
<dbReference type="InterPro" id="IPR008253">
    <property type="entry name" value="Marvel"/>
</dbReference>
<dbReference type="Bgee" id="ENSOANG00000039909">
    <property type="expression patterns" value="Expressed in testis and 4 other cell types or tissues"/>
</dbReference>
<organism evidence="8 9">
    <name type="scientific">Ornithorhynchus anatinus</name>
    <name type="common">Duckbill platypus</name>
    <dbReference type="NCBI Taxonomy" id="9258"/>
    <lineage>
        <taxon>Eukaryota</taxon>
        <taxon>Metazoa</taxon>
        <taxon>Chordata</taxon>
        <taxon>Craniata</taxon>
        <taxon>Vertebrata</taxon>
        <taxon>Euteleostomi</taxon>
        <taxon>Mammalia</taxon>
        <taxon>Monotremata</taxon>
        <taxon>Ornithorhynchidae</taxon>
        <taxon>Ornithorhynchus</taxon>
    </lineage>
</organism>
<evidence type="ECO:0000256" key="2">
    <source>
        <dbReference type="ARBA" id="ARBA00010252"/>
    </source>
</evidence>
<dbReference type="Proteomes" id="UP000002279">
    <property type="component" value="Chromosome 10"/>
</dbReference>
<dbReference type="Pfam" id="PF01284">
    <property type="entry name" value="MARVEL"/>
    <property type="match status" value="1"/>
</dbReference>
<reference evidence="8" key="2">
    <citation type="submission" date="2025-08" db="UniProtKB">
        <authorList>
            <consortium name="Ensembl"/>
        </authorList>
    </citation>
    <scope>IDENTIFICATION</scope>
    <source>
        <strain evidence="8">Glennie</strain>
    </source>
</reference>
<reference evidence="8 9" key="1">
    <citation type="journal article" date="2008" name="Nature">
        <title>Genome analysis of the platypus reveals unique signatures of evolution.</title>
        <authorList>
            <person name="Warren W.C."/>
            <person name="Hillier L.W."/>
            <person name="Marshall Graves J.A."/>
            <person name="Birney E."/>
            <person name="Ponting C.P."/>
            <person name="Grutzner F."/>
            <person name="Belov K."/>
            <person name="Miller W."/>
            <person name="Clarke L."/>
            <person name="Chinwalla A.T."/>
            <person name="Yang S.P."/>
            <person name="Heger A."/>
            <person name="Locke D.P."/>
            <person name="Miethke P."/>
            <person name="Waters P.D."/>
            <person name="Veyrunes F."/>
            <person name="Fulton L."/>
            <person name="Fulton B."/>
            <person name="Graves T."/>
            <person name="Wallis J."/>
            <person name="Puente X.S."/>
            <person name="Lopez-Otin C."/>
            <person name="Ordonez G.R."/>
            <person name="Eichler E.E."/>
            <person name="Chen L."/>
            <person name="Cheng Z."/>
            <person name="Deakin J.E."/>
            <person name="Alsop A."/>
            <person name="Thompson K."/>
            <person name="Kirby P."/>
            <person name="Papenfuss A.T."/>
            <person name="Wakefield M.J."/>
            <person name="Olender T."/>
            <person name="Lancet D."/>
            <person name="Huttley G.A."/>
            <person name="Smit A.F."/>
            <person name="Pask A."/>
            <person name="Temple-Smith P."/>
            <person name="Batzer M.A."/>
            <person name="Walker J.A."/>
            <person name="Konkel M.K."/>
            <person name="Harris R.S."/>
            <person name="Whittington C.M."/>
            <person name="Wong E.S."/>
            <person name="Gemmell N.J."/>
            <person name="Buschiazzo E."/>
            <person name="Vargas Jentzsch I.M."/>
            <person name="Merkel A."/>
            <person name="Schmitz J."/>
            <person name="Zemann A."/>
            <person name="Churakov G."/>
            <person name="Kriegs J.O."/>
            <person name="Brosius J."/>
            <person name="Murchison E.P."/>
            <person name="Sachidanandam R."/>
            <person name="Smith C."/>
            <person name="Hannon G.J."/>
            <person name="Tsend-Ayush E."/>
            <person name="McMillan D."/>
            <person name="Attenborough R."/>
            <person name="Rens W."/>
            <person name="Ferguson-Smith M."/>
            <person name="Lefevre C.M."/>
            <person name="Sharp J.A."/>
            <person name="Nicholas K.R."/>
            <person name="Ray D.A."/>
            <person name="Kube M."/>
            <person name="Reinhardt R."/>
            <person name="Pringle T.H."/>
            <person name="Taylor J."/>
            <person name="Jones R.C."/>
            <person name="Nixon B."/>
            <person name="Dacheux J.L."/>
            <person name="Niwa H."/>
            <person name="Sekita Y."/>
            <person name="Huang X."/>
            <person name="Stark A."/>
            <person name="Kheradpour P."/>
            <person name="Kellis M."/>
            <person name="Flicek P."/>
            <person name="Chen Y."/>
            <person name="Webber C."/>
            <person name="Hardison R."/>
            <person name="Nelson J."/>
            <person name="Hallsworth-Pepin K."/>
            <person name="Delehaunty K."/>
            <person name="Markovic C."/>
            <person name="Minx P."/>
            <person name="Feng Y."/>
            <person name="Kremitzki C."/>
            <person name="Mitreva M."/>
            <person name="Glasscock J."/>
            <person name="Wylie T."/>
            <person name="Wohldmann P."/>
            <person name="Thiru P."/>
            <person name="Nhan M.N."/>
            <person name="Pohl C.S."/>
            <person name="Smith S.M."/>
            <person name="Hou S."/>
            <person name="Nefedov M."/>
            <person name="de Jong P.J."/>
            <person name="Renfree M.B."/>
            <person name="Mardis E.R."/>
            <person name="Wilson R.K."/>
        </authorList>
    </citation>
    <scope>NUCLEOTIDE SEQUENCE [LARGE SCALE GENOMIC DNA]</scope>
    <source>
        <strain evidence="8 9">Glennie</strain>
    </source>
</reference>
<protein>
    <submittedName>
        <fullName evidence="8">Synaptogyrin 4</fullName>
    </submittedName>
</protein>
<evidence type="ECO:0000256" key="4">
    <source>
        <dbReference type="ARBA" id="ARBA00022989"/>
    </source>
</evidence>